<evidence type="ECO:0000259" key="7">
    <source>
        <dbReference type="Pfam" id="PF00933"/>
    </source>
</evidence>
<feature type="domain" description="Glycoside hydrolase family 3 N-terminal" evidence="7">
    <location>
        <begin position="35"/>
        <end position="363"/>
    </location>
</feature>
<keyword evidence="9" id="KW-1185">Reference proteome</keyword>
<comment type="catalytic activity">
    <reaction evidence="1">
        <text>Hydrolysis of terminal non-reducing N-acetyl-D-hexosamine residues in N-acetyl-beta-D-hexosaminides.</text>
        <dbReference type="EC" id="3.2.1.52"/>
    </reaction>
</comment>
<dbReference type="InterPro" id="IPR001764">
    <property type="entry name" value="Glyco_hydro_3_N"/>
</dbReference>
<dbReference type="GO" id="GO:0009254">
    <property type="term" value="P:peptidoglycan turnover"/>
    <property type="evidence" value="ECO:0007669"/>
    <property type="project" value="TreeGrafter"/>
</dbReference>
<comment type="similarity">
    <text evidence="2">Belongs to the glycosyl hydrolase 3 family.</text>
</comment>
<evidence type="ECO:0000313" key="8">
    <source>
        <dbReference type="EMBL" id="MBK1620234.1"/>
    </source>
</evidence>
<keyword evidence="4" id="KW-0378">Hydrolase</keyword>
<dbReference type="Gene3D" id="3.20.20.300">
    <property type="entry name" value="Glycoside hydrolase, family 3, N-terminal domain"/>
    <property type="match status" value="1"/>
</dbReference>
<dbReference type="AlphaFoldDB" id="A0A9X1B5K5"/>
<name>A0A9X1B5K5_9GAMM</name>
<reference evidence="8 9" key="1">
    <citation type="journal article" date="2020" name="Microorganisms">
        <title>Osmotic Adaptation and Compatible Solute Biosynthesis of Phototrophic Bacteria as Revealed from Genome Analyses.</title>
        <authorList>
            <person name="Imhoff J.F."/>
            <person name="Rahn T."/>
            <person name="Kunzel S."/>
            <person name="Keller A."/>
            <person name="Neulinger S.C."/>
        </authorList>
    </citation>
    <scope>NUCLEOTIDE SEQUENCE [LARGE SCALE GENOMIC DNA]</scope>
    <source>
        <strain evidence="8 9">DSM 25653</strain>
    </source>
</reference>
<dbReference type="EMBL" id="NRRY01000035">
    <property type="protein sequence ID" value="MBK1620234.1"/>
    <property type="molecule type" value="Genomic_DNA"/>
</dbReference>
<dbReference type="InterPro" id="IPR050226">
    <property type="entry name" value="NagZ_Beta-hexosaminidase"/>
</dbReference>
<evidence type="ECO:0000256" key="6">
    <source>
        <dbReference type="SAM" id="MobiDB-lite"/>
    </source>
</evidence>
<dbReference type="InterPro" id="IPR036962">
    <property type="entry name" value="Glyco_hydro_3_N_sf"/>
</dbReference>
<evidence type="ECO:0000256" key="5">
    <source>
        <dbReference type="ARBA" id="ARBA00023295"/>
    </source>
</evidence>
<gene>
    <name evidence="8" type="ORF">CKO42_17655</name>
</gene>
<dbReference type="NCBIfam" id="NF003740">
    <property type="entry name" value="PRK05337.1"/>
    <property type="match status" value="1"/>
</dbReference>
<accession>A0A9X1B5K5</accession>
<dbReference type="PANTHER" id="PTHR30480">
    <property type="entry name" value="BETA-HEXOSAMINIDASE-RELATED"/>
    <property type="match status" value="1"/>
</dbReference>
<dbReference type="EC" id="3.2.1.52" evidence="3"/>
<dbReference type="InterPro" id="IPR017853">
    <property type="entry name" value="GH"/>
</dbReference>
<evidence type="ECO:0000313" key="9">
    <source>
        <dbReference type="Proteomes" id="UP001138768"/>
    </source>
</evidence>
<evidence type="ECO:0000256" key="1">
    <source>
        <dbReference type="ARBA" id="ARBA00001231"/>
    </source>
</evidence>
<dbReference type="Proteomes" id="UP001138768">
    <property type="component" value="Unassembled WGS sequence"/>
</dbReference>
<sequence length="373" mass="41462">MHPRRQFLQAALGLTAIAPWRSLQAQDLPWWHWPLEQRLAQLLMVGFRGADLRADDPIVRDLLVHRLGGVVLFDRDGRNIRSPQQLRALTRPLSALSPTPLLIGVDQEGGRISRLKPRDGFPNTVSAQSLGQRDDPVQTERAADAIAQTLADNGLNLNFAPVVDLNSHPDNPIIGRLERSFSADPHQVVRHAAAVVRAQQRRGIISTLKHFPGHGSAWADSHTEVVDVTHSWSAQELIPYAQLIQAGYRDLIMTAHIRNARIDPRHPATLSWPTLTGLLRQRLGFRGVVISDDLQMDAIAQHNSPSEALIGALNAGVDLLLIANHRPYDPDRVPKTLAILRQAIVDGRLRLSRINAACARVLALKARYRWPVH</sequence>
<proteinExistence type="inferred from homology"/>
<comment type="caution">
    <text evidence="8">The sequence shown here is derived from an EMBL/GenBank/DDBJ whole genome shotgun (WGS) entry which is preliminary data.</text>
</comment>
<evidence type="ECO:0000256" key="2">
    <source>
        <dbReference type="ARBA" id="ARBA00005336"/>
    </source>
</evidence>
<protein>
    <recommendedName>
        <fullName evidence="3">beta-N-acetylhexosaminidase</fullName>
        <ecNumber evidence="3">3.2.1.52</ecNumber>
    </recommendedName>
</protein>
<keyword evidence="5" id="KW-0326">Glycosidase</keyword>
<dbReference type="RefSeq" id="WP_200246893.1">
    <property type="nucleotide sequence ID" value="NZ_NRRY01000035.1"/>
</dbReference>
<dbReference type="Pfam" id="PF00933">
    <property type="entry name" value="Glyco_hydro_3"/>
    <property type="match status" value="1"/>
</dbReference>
<dbReference type="GO" id="GO:0005975">
    <property type="term" value="P:carbohydrate metabolic process"/>
    <property type="evidence" value="ECO:0007669"/>
    <property type="project" value="InterPro"/>
</dbReference>
<evidence type="ECO:0000256" key="3">
    <source>
        <dbReference type="ARBA" id="ARBA00012663"/>
    </source>
</evidence>
<feature type="region of interest" description="Disordered" evidence="6">
    <location>
        <begin position="115"/>
        <end position="136"/>
    </location>
</feature>
<dbReference type="GO" id="GO:0004563">
    <property type="term" value="F:beta-N-acetylhexosaminidase activity"/>
    <property type="evidence" value="ECO:0007669"/>
    <property type="project" value="UniProtKB-EC"/>
</dbReference>
<evidence type="ECO:0000256" key="4">
    <source>
        <dbReference type="ARBA" id="ARBA00022801"/>
    </source>
</evidence>
<dbReference type="PANTHER" id="PTHR30480:SF13">
    <property type="entry name" value="BETA-HEXOSAMINIDASE"/>
    <property type="match status" value="1"/>
</dbReference>
<dbReference type="SUPFAM" id="SSF51445">
    <property type="entry name" value="(Trans)glycosidases"/>
    <property type="match status" value="1"/>
</dbReference>
<organism evidence="8 9">
    <name type="scientific">Lamprobacter modestohalophilus</name>
    <dbReference type="NCBI Taxonomy" id="1064514"/>
    <lineage>
        <taxon>Bacteria</taxon>
        <taxon>Pseudomonadati</taxon>
        <taxon>Pseudomonadota</taxon>
        <taxon>Gammaproteobacteria</taxon>
        <taxon>Chromatiales</taxon>
        <taxon>Chromatiaceae</taxon>
        <taxon>Lamprobacter</taxon>
    </lineage>
</organism>